<accession>A0A4U0F4P4</accession>
<dbReference type="AlphaFoldDB" id="A0A4U0F4P4"/>
<gene>
    <name evidence="1" type="ORF">E5161_18495</name>
</gene>
<sequence>MMMPQARLYDNPQEFGEMIVQHLKSSLNLDVRQQEEEPLLLEIVYGPDKEDDRAVVSLHNTFQTYMRSGDFNTAIDYLNGVISCSNAMQNKEELLMIDTTCIYPALRDQKYVEEAAQGLELIVEENIPGLCTVFLEIKDGYSKLISQKMLEHHPRLNEEKVKRLGYRNLRSEGWTPSRMTLQSPFRPSCYVETFLDNPFPIECQFINPDMSRGHVPASFLIAFPTRRTVLLMRSEEKMDTLAQAKQLAKKSKFHEMVRRSYRVMPHPVSEHIYWSCNGEIQRLENV</sequence>
<organism evidence="1 2">
    <name type="scientific">Cohnella pontilimi</name>
    <dbReference type="NCBI Taxonomy" id="2564100"/>
    <lineage>
        <taxon>Bacteria</taxon>
        <taxon>Bacillati</taxon>
        <taxon>Bacillota</taxon>
        <taxon>Bacilli</taxon>
        <taxon>Bacillales</taxon>
        <taxon>Paenibacillaceae</taxon>
        <taxon>Cohnella</taxon>
    </lineage>
</organism>
<evidence type="ECO:0000313" key="2">
    <source>
        <dbReference type="Proteomes" id="UP000309673"/>
    </source>
</evidence>
<protein>
    <submittedName>
        <fullName evidence="1">Uncharacterized protein</fullName>
    </submittedName>
</protein>
<comment type="caution">
    <text evidence="1">The sequence shown here is derived from an EMBL/GenBank/DDBJ whole genome shotgun (WGS) entry which is preliminary data.</text>
</comment>
<reference evidence="1 2" key="1">
    <citation type="submission" date="2019-04" db="EMBL/GenBank/DDBJ databases">
        <title>Cohnella sp. nov., isolated from soil.</title>
        <authorList>
            <person name="Kim W."/>
        </authorList>
    </citation>
    <scope>NUCLEOTIDE SEQUENCE [LARGE SCALE GENOMIC DNA]</scope>
    <source>
        <strain evidence="1 2">CAU 1483</strain>
    </source>
</reference>
<proteinExistence type="predicted"/>
<name>A0A4U0F4P4_9BACL</name>
<evidence type="ECO:0000313" key="1">
    <source>
        <dbReference type="EMBL" id="TJY39565.1"/>
    </source>
</evidence>
<dbReference type="Proteomes" id="UP000309673">
    <property type="component" value="Unassembled WGS sequence"/>
</dbReference>
<dbReference type="OrthoDB" id="2594189at2"/>
<dbReference type="RefSeq" id="WP_136779368.1">
    <property type="nucleotide sequence ID" value="NZ_SUPK01000010.1"/>
</dbReference>
<dbReference type="EMBL" id="SUPK01000010">
    <property type="protein sequence ID" value="TJY39565.1"/>
    <property type="molecule type" value="Genomic_DNA"/>
</dbReference>
<keyword evidence="2" id="KW-1185">Reference proteome</keyword>